<comment type="caution">
    <text evidence="1">The sequence shown here is derived from an EMBL/GenBank/DDBJ whole genome shotgun (WGS) entry which is preliminary data.</text>
</comment>
<keyword evidence="2" id="KW-1185">Reference proteome</keyword>
<accession>A0A941D6F6</accession>
<evidence type="ECO:0000313" key="2">
    <source>
        <dbReference type="Proteomes" id="UP000622580"/>
    </source>
</evidence>
<gene>
    <name evidence="1" type="ORF">JKL49_20765</name>
</gene>
<name>A0A941D6F6_9CAUL</name>
<sequence>MPPASNAPPLSLGRHFPDREAPQLRADVAVIVPTILRPALLDAVRSVYDQTFEGRVQLLIGADLNGDQAGRLFDLLETRPANLSATVLTLPYSTSSRHGGVHPAWDGGALRPILSFMANALHLAYLDDDNTWEPDHLASLMAAVQGKAWAYSLRRLLDEETGAELGVDIWDAVGPGRGRFKAQGGLVDPSCLLVNKLHMAHALWLWSDPGPGRMGVEADRRFAEALFRQPFGRVERPTVRYRIRTTNILRKFLAEGTVFD</sequence>
<proteinExistence type="predicted"/>
<dbReference type="RefSeq" id="WP_215343349.1">
    <property type="nucleotide sequence ID" value="NZ_JAGSGD010000003.1"/>
</dbReference>
<evidence type="ECO:0008006" key="3">
    <source>
        <dbReference type="Google" id="ProtNLM"/>
    </source>
</evidence>
<reference evidence="1" key="1">
    <citation type="submission" date="2021-04" db="EMBL/GenBank/DDBJ databases">
        <title>Draft genome assembly of strain Phenylobacterium sp. 20VBR1 using MiniION and Illumina platforms.</title>
        <authorList>
            <person name="Thomas F.A."/>
            <person name="Krishnan K.P."/>
            <person name="Sinha R.K."/>
        </authorList>
    </citation>
    <scope>NUCLEOTIDE SEQUENCE</scope>
    <source>
        <strain evidence="1">20VBR1</strain>
    </source>
</reference>
<dbReference type="AlphaFoldDB" id="A0A941D6F6"/>
<dbReference type="EMBL" id="JAGSGD010000003">
    <property type="protein sequence ID" value="MBR7621836.1"/>
    <property type="molecule type" value="Genomic_DNA"/>
</dbReference>
<organism evidence="1 2">
    <name type="scientific">Phenylobacterium glaciei</name>
    <dbReference type="NCBI Taxonomy" id="2803784"/>
    <lineage>
        <taxon>Bacteria</taxon>
        <taxon>Pseudomonadati</taxon>
        <taxon>Pseudomonadota</taxon>
        <taxon>Alphaproteobacteria</taxon>
        <taxon>Caulobacterales</taxon>
        <taxon>Caulobacteraceae</taxon>
        <taxon>Phenylobacterium</taxon>
    </lineage>
</organism>
<dbReference type="InterPro" id="IPR029044">
    <property type="entry name" value="Nucleotide-diphossugar_trans"/>
</dbReference>
<evidence type="ECO:0000313" key="1">
    <source>
        <dbReference type="EMBL" id="MBR7621836.1"/>
    </source>
</evidence>
<dbReference type="Proteomes" id="UP000622580">
    <property type="component" value="Unassembled WGS sequence"/>
</dbReference>
<dbReference type="SUPFAM" id="SSF53448">
    <property type="entry name" value="Nucleotide-diphospho-sugar transferases"/>
    <property type="match status" value="1"/>
</dbReference>
<protein>
    <recommendedName>
        <fullName evidence="3">Glycosyltransferase</fullName>
    </recommendedName>
</protein>